<dbReference type="GO" id="GO:0000492">
    <property type="term" value="P:box C/D snoRNP assembly"/>
    <property type="evidence" value="ECO:0007669"/>
    <property type="project" value="TreeGrafter"/>
</dbReference>
<comment type="function">
    <text evidence="5">Required for box C/D snoRNAs accumulation involved in snoRNA processing, snoRNA transport to the nucleolus and ribosome biogenesis.</text>
</comment>
<dbReference type="Pfam" id="PF25790">
    <property type="entry name" value="BCD1"/>
    <property type="match status" value="1"/>
</dbReference>
<evidence type="ECO:0000256" key="8">
    <source>
        <dbReference type="SAM" id="MobiDB-lite"/>
    </source>
</evidence>
<dbReference type="AlphaFoldDB" id="A0A8J1TZK3"/>
<evidence type="ECO:0000256" key="1">
    <source>
        <dbReference type="ARBA" id="ARBA00022553"/>
    </source>
</evidence>
<organism evidence="9 10">
    <name type="scientific">Owenia fusiformis</name>
    <name type="common">Polychaete worm</name>
    <dbReference type="NCBI Taxonomy" id="6347"/>
    <lineage>
        <taxon>Eukaryota</taxon>
        <taxon>Metazoa</taxon>
        <taxon>Spiralia</taxon>
        <taxon>Lophotrochozoa</taxon>
        <taxon>Annelida</taxon>
        <taxon>Polychaeta</taxon>
        <taxon>Sedentaria</taxon>
        <taxon>Canalipalpata</taxon>
        <taxon>Sabellida</taxon>
        <taxon>Oweniida</taxon>
        <taxon>Oweniidae</taxon>
        <taxon>Owenia</taxon>
    </lineage>
</organism>
<keyword evidence="4" id="KW-0862">Zinc</keyword>
<dbReference type="SUPFAM" id="SSF144232">
    <property type="entry name" value="HIT/MYND zinc finger-like"/>
    <property type="match status" value="1"/>
</dbReference>
<keyword evidence="10" id="KW-1185">Reference proteome</keyword>
<dbReference type="GO" id="GO:0008270">
    <property type="term" value="F:zinc ion binding"/>
    <property type="evidence" value="ECO:0007669"/>
    <property type="project" value="UniProtKB-UniRule"/>
</dbReference>
<reference evidence="9" key="1">
    <citation type="submission" date="2022-03" db="EMBL/GenBank/DDBJ databases">
        <authorList>
            <person name="Martin C."/>
        </authorList>
    </citation>
    <scope>NUCLEOTIDE SEQUENCE</scope>
</reference>
<gene>
    <name evidence="9" type="ORF">OFUS_LOCUS12187</name>
</gene>
<feature type="region of interest" description="Disordered" evidence="8">
    <location>
        <begin position="239"/>
        <end position="281"/>
    </location>
</feature>
<sequence length="427" mass="49183">SCSVCQEAVWKYKCPGCLVKTCSLPCVNLHKKNNNCNGKRDKTAYVRKRDFNDSNLLNDYRFLEDVARTSDSGQRDQLNRPLGKNKPSYLNRILQQARKRQMNLYIMPKQFTKRKLNCTWYSERTKKMQWTVEWSFPHVNAKYRDKKVEEDAILRDVLAKYVEQGQGDPVIQHKLKPYVTKGLGECKLYMKIERRRANSVRYYALDLDKTLQDNLTHKTVVEYPVIQVVLKDRVGEYKTLKPDGTDYTSSEASSDSSDDSTDSSTDSSESDSETPVTITTEIKQEKLEVEIPNVDSETINDQCENLKAQTEDLETANHDNKCEVLKSQNEDLKTSENKNLCERKTLNENLATVDVKYTDSKVKVETRLDNDTEDGATNTMNKDTDTVNKSHQCSQEISKRQNQDQDTEDISVKRQKTSDEGNKSILE</sequence>
<dbReference type="OrthoDB" id="272357at2759"/>
<feature type="region of interest" description="Disordered" evidence="8">
    <location>
        <begin position="368"/>
        <end position="427"/>
    </location>
</feature>
<evidence type="ECO:0000256" key="4">
    <source>
        <dbReference type="ARBA" id="ARBA00022833"/>
    </source>
</evidence>
<dbReference type="GO" id="GO:0048254">
    <property type="term" value="P:snoRNA localization"/>
    <property type="evidence" value="ECO:0007669"/>
    <property type="project" value="TreeGrafter"/>
</dbReference>
<evidence type="ECO:0000313" key="9">
    <source>
        <dbReference type="EMBL" id="CAH1786258.1"/>
    </source>
</evidence>
<proteinExistence type="inferred from homology"/>
<keyword evidence="1" id="KW-0597">Phosphoprotein</keyword>
<evidence type="ECO:0000256" key="5">
    <source>
        <dbReference type="ARBA" id="ARBA00049598"/>
    </source>
</evidence>
<feature type="non-terminal residue" evidence="9">
    <location>
        <position position="1"/>
    </location>
</feature>
<name>A0A8J1TZK3_OWEFU</name>
<dbReference type="PANTHER" id="PTHR13483">
    <property type="entry name" value="BOX C_D SNORNA PROTEIN 1-RELATED"/>
    <property type="match status" value="1"/>
</dbReference>
<evidence type="ECO:0000256" key="7">
    <source>
        <dbReference type="PROSITE-ProRule" id="PRU00453"/>
    </source>
</evidence>
<comment type="similarity">
    <text evidence="6">Belongs to the BCD1 family.</text>
</comment>
<dbReference type="CDD" id="cd23023">
    <property type="entry name" value="zf-HIT_BCD1"/>
    <property type="match status" value="1"/>
</dbReference>
<feature type="compositionally biased region" description="Basic and acidic residues" evidence="8">
    <location>
        <begin position="410"/>
        <end position="427"/>
    </location>
</feature>
<evidence type="ECO:0000313" key="10">
    <source>
        <dbReference type="Proteomes" id="UP000749559"/>
    </source>
</evidence>
<accession>A0A8J1TZK3</accession>
<feature type="compositionally biased region" description="Low complexity" evidence="8">
    <location>
        <begin position="245"/>
        <end position="255"/>
    </location>
</feature>
<dbReference type="GO" id="GO:0005634">
    <property type="term" value="C:nucleus"/>
    <property type="evidence" value="ECO:0007669"/>
    <property type="project" value="TreeGrafter"/>
</dbReference>
<dbReference type="Pfam" id="PF04438">
    <property type="entry name" value="zf-HIT"/>
    <property type="match status" value="1"/>
</dbReference>
<dbReference type="EMBL" id="CAIIXF020000006">
    <property type="protein sequence ID" value="CAH1786258.1"/>
    <property type="molecule type" value="Genomic_DNA"/>
</dbReference>
<evidence type="ECO:0000256" key="6">
    <source>
        <dbReference type="ARBA" id="ARBA00049654"/>
    </source>
</evidence>
<dbReference type="PANTHER" id="PTHR13483:SF3">
    <property type="entry name" value="BOX C_D SNORNA PROTEIN 1"/>
    <property type="match status" value="1"/>
</dbReference>
<keyword evidence="2" id="KW-0479">Metal-binding</keyword>
<evidence type="ECO:0000256" key="3">
    <source>
        <dbReference type="ARBA" id="ARBA00022771"/>
    </source>
</evidence>
<dbReference type="PROSITE" id="PS51083">
    <property type="entry name" value="ZF_HIT"/>
    <property type="match status" value="1"/>
</dbReference>
<dbReference type="GO" id="GO:0070761">
    <property type="term" value="C:pre-snoRNP complex"/>
    <property type="evidence" value="ECO:0007669"/>
    <property type="project" value="TreeGrafter"/>
</dbReference>
<evidence type="ECO:0000256" key="2">
    <source>
        <dbReference type="ARBA" id="ARBA00022723"/>
    </source>
</evidence>
<protein>
    <submittedName>
        <fullName evidence="9">Uncharacterized protein</fullName>
    </submittedName>
</protein>
<dbReference type="InterPro" id="IPR051639">
    <property type="entry name" value="BCD1"/>
</dbReference>
<dbReference type="GO" id="GO:0000463">
    <property type="term" value="P:maturation of LSU-rRNA from tricistronic rRNA transcript (SSU-rRNA, 5.8S rRNA, LSU-rRNA)"/>
    <property type="evidence" value="ECO:0007669"/>
    <property type="project" value="TreeGrafter"/>
</dbReference>
<dbReference type="InterPro" id="IPR007529">
    <property type="entry name" value="Znf_HIT"/>
</dbReference>
<comment type="caution">
    <text evidence="9">The sequence shown here is derived from an EMBL/GenBank/DDBJ whole genome shotgun (WGS) entry which is preliminary data.</text>
</comment>
<dbReference type="Gene3D" id="3.30.60.190">
    <property type="match status" value="1"/>
</dbReference>
<keyword evidence="3 7" id="KW-0863">Zinc-finger</keyword>
<dbReference type="InterPro" id="IPR057721">
    <property type="entry name" value="BCD1_alpha/beta"/>
</dbReference>
<dbReference type="Proteomes" id="UP000749559">
    <property type="component" value="Unassembled WGS sequence"/>
</dbReference>